<feature type="region of interest" description="Disordered" evidence="1">
    <location>
        <begin position="1"/>
        <end position="61"/>
    </location>
</feature>
<dbReference type="OrthoDB" id="331341at2759"/>
<name>A0A2N5T2Y9_9BASI</name>
<evidence type="ECO:0000313" key="2">
    <source>
        <dbReference type="EMBL" id="PLW19824.1"/>
    </source>
</evidence>
<protein>
    <submittedName>
        <fullName evidence="2">Uncharacterized protein</fullName>
    </submittedName>
</protein>
<feature type="compositionally biased region" description="Polar residues" evidence="1">
    <location>
        <begin position="44"/>
        <end position="61"/>
    </location>
</feature>
<feature type="compositionally biased region" description="Polar residues" evidence="1">
    <location>
        <begin position="11"/>
        <end position="22"/>
    </location>
</feature>
<accession>A0A2N5T2Y9</accession>
<reference evidence="2 3" key="1">
    <citation type="submission" date="2017-11" db="EMBL/GenBank/DDBJ databases">
        <title>De novo assembly and phasing of dikaryotic genomes from two isolates of Puccinia coronata f. sp. avenae, the causal agent of oat crown rust.</title>
        <authorList>
            <person name="Miller M.E."/>
            <person name="Zhang Y."/>
            <person name="Omidvar V."/>
            <person name="Sperschneider J."/>
            <person name="Schwessinger B."/>
            <person name="Raley C."/>
            <person name="Palmer J.M."/>
            <person name="Garnica D."/>
            <person name="Upadhyaya N."/>
            <person name="Rathjen J."/>
            <person name="Taylor J.M."/>
            <person name="Park R.F."/>
            <person name="Dodds P.N."/>
            <person name="Hirsch C.D."/>
            <person name="Kianian S.F."/>
            <person name="Figueroa M."/>
        </authorList>
    </citation>
    <scope>NUCLEOTIDE SEQUENCE [LARGE SCALE GENOMIC DNA]</scope>
    <source>
        <strain evidence="2">12NC29</strain>
    </source>
</reference>
<feature type="non-terminal residue" evidence="2">
    <location>
        <position position="61"/>
    </location>
</feature>
<evidence type="ECO:0000313" key="3">
    <source>
        <dbReference type="Proteomes" id="UP000235388"/>
    </source>
</evidence>
<dbReference type="EMBL" id="PGCJ01000807">
    <property type="protein sequence ID" value="PLW19824.1"/>
    <property type="molecule type" value="Genomic_DNA"/>
</dbReference>
<sequence>MSNKRSLDQPLEQSPTSLNNQAKKVKFGALPSSSKSNSNVASSTFEPTDNSTDLQFDELNQ</sequence>
<organism evidence="2 3">
    <name type="scientific">Puccinia coronata f. sp. avenae</name>
    <dbReference type="NCBI Taxonomy" id="200324"/>
    <lineage>
        <taxon>Eukaryota</taxon>
        <taxon>Fungi</taxon>
        <taxon>Dikarya</taxon>
        <taxon>Basidiomycota</taxon>
        <taxon>Pucciniomycotina</taxon>
        <taxon>Pucciniomycetes</taxon>
        <taxon>Pucciniales</taxon>
        <taxon>Pucciniaceae</taxon>
        <taxon>Puccinia</taxon>
    </lineage>
</organism>
<dbReference type="AlphaFoldDB" id="A0A2N5T2Y9"/>
<keyword evidence="3" id="KW-1185">Reference proteome</keyword>
<dbReference type="STRING" id="200324.A0A2N5T2Y9"/>
<feature type="compositionally biased region" description="Low complexity" evidence="1">
    <location>
        <begin position="32"/>
        <end position="43"/>
    </location>
</feature>
<proteinExistence type="predicted"/>
<dbReference type="Proteomes" id="UP000235388">
    <property type="component" value="Unassembled WGS sequence"/>
</dbReference>
<comment type="caution">
    <text evidence="2">The sequence shown here is derived from an EMBL/GenBank/DDBJ whole genome shotgun (WGS) entry which is preliminary data.</text>
</comment>
<evidence type="ECO:0000256" key="1">
    <source>
        <dbReference type="SAM" id="MobiDB-lite"/>
    </source>
</evidence>
<gene>
    <name evidence="2" type="ORF">PCANC_12611</name>
</gene>